<feature type="compositionally biased region" description="Basic and acidic residues" evidence="7">
    <location>
        <begin position="8"/>
        <end position="21"/>
    </location>
</feature>
<evidence type="ECO:0000256" key="7">
    <source>
        <dbReference type="SAM" id="MobiDB-lite"/>
    </source>
</evidence>
<dbReference type="GO" id="GO:0003700">
    <property type="term" value="F:DNA-binding transcription factor activity"/>
    <property type="evidence" value="ECO:0007669"/>
    <property type="project" value="InterPro"/>
</dbReference>
<evidence type="ECO:0000313" key="10">
    <source>
        <dbReference type="Proteomes" id="UP000751190"/>
    </source>
</evidence>
<evidence type="ECO:0000313" key="9">
    <source>
        <dbReference type="EMBL" id="KAG8459933.1"/>
    </source>
</evidence>
<dbReference type="OrthoDB" id="6270329at2759"/>
<dbReference type="PANTHER" id="PTHR46373">
    <property type="entry name" value="PROTEIN RKD4"/>
    <property type="match status" value="1"/>
</dbReference>
<reference evidence="9" key="1">
    <citation type="submission" date="2021-05" db="EMBL/GenBank/DDBJ databases">
        <title>The genome of the haptophyte Pavlova lutheri (Diacronema luteri, Pavlovales) - a model for lipid biosynthesis in eukaryotic algae.</title>
        <authorList>
            <person name="Hulatt C.J."/>
            <person name="Posewitz M.C."/>
        </authorList>
    </citation>
    <scope>NUCLEOTIDE SEQUENCE</scope>
    <source>
        <strain evidence="9">NIVA-4/92</strain>
    </source>
</reference>
<dbReference type="PROSITE" id="PS51519">
    <property type="entry name" value="RWP_RK"/>
    <property type="match status" value="1"/>
</dbReference>
<evidence type="ECO:0000256" key="3">
    <source>
        <dbReference type="ARBA" id="ARBA00023054"/>
    </source>
</evidence>
<dbReference type="EMBL" id="JAGTXO010000036">
    <property type="protein sequence ID" value="KAG8459933.1"/>
    <property type="molecule type" value="Genomic_DNA"/>
</dbReference>
<keyword evidence="4" id="KW-0238">DNA-binding</keyword>
<feature type="region of interest" description="Disordered" evidence="7">
    <location>
        <begin position="51"/>
        <end position="96"/>
    </location>
</feature>
<feature type="compositionally biased region" description="Low complexity" evidence="7">
    <location>
        <begin position="80"/>
        <end position="94"/>
    </location>
</feature>
<dbReference type="InterPro" id="IPR003035">
    <property type="entry name" value="RWP-RK_dom"/>
</dbReference>
<keyword evidence="10" id="KW-1185">Reference proteome</keyword>
<protein>
    <recommendedName>
        <fullName evidence="8">RWP-RK domain-containing protein</fullName>
    </recommendedName>
</protein>
<keyword evidence="2" id="KW-0805">Transcription regulation</keyword>
<evidence type="ECO:0000256" key="4">
    <source>
        <dbReference type="ARBA" id="ARBA00023125"/>
    </source>
</evidence>
<feature type="compositionally biased region" description="Pro residues" evidence="7">
    <location>
        <begin position="69"/>
        <end position="79"/>
    </location>
</feature>
<name>A0A8J5X5L0_DIALT</name>
<dbReference type="Proteomes" id="UP000751190">
    <property type="component" value="Unassembled WGS sequence"/>
</dbReference>
<dbReference type="Pfam" id="PF02042">
    <property type="entry name" value="RWP-RK"/>
    <property type="match status" value="1"/>
</dbReference>
<keyword evidence="3" id="KW-0175">Coiled coil</keyword>
<dbReference type="InterPro" id="IPR044607">
    <property type="entry name" value="RKD-like"/>
</dbReference>
<comment type="caution">
    <text evidence="9">The sequence shown here is derived from an EMBL/GenBank/DDBJ whole genome shotgun (WGS) entry which is preliminary data.</text>
</comment>
<evidence type="ECO:0000256" key="5">
    <source>
        <dbReference type="ARBA" id="ARBA00023163"/>
    </source>
</evidence>
<organism evidence="9 10">
    <name type="scientific">Diacronema lutheri</name>
    <name type="common">Unicellular marine alga</name>
    <name type="synonym">Monochrysis lutheri</name>
    <dbReference type="NCBI Taxonomy" id="2081491"/>
    <lineage>
        <taxon>Eukaryota</taxon>
        <taxon>Haptista</taxon>
        <taxon>Haptophyta</taxon>
        <taxon>Pavlovophyceae</taxon>
        <taxon>Pavlovales</taxon>
        <taxon>Pavlovaceae</taxon>
        <taxon>Diacronema</taxon>
    </lineage>
</organism>
<accession>A0A8J5X5L0</accession>
<keyword evidence="5" id="KW-0804">Transcription</keyword>
<dbReference type="AlphaFoldDB" id="A0A8J5X5L0"/>
<sequence length="425" mass="43337">MHAPSYRHTAERVVGPREPQFHTRSPTPQPPAWPVEPGAMLLAAVHDGTRCCADQAPTPGRAGGLQPGGAPPTAQPPAPDGLAAAHAPSRAAPSDGPLATDALTWLACASANGLYGDASPHAPHEPARRVGRKPKSISFEAVVTTFDLPIEHAARVLGVCTTVVKKLCRANGVLRWPYRKLSSRAGAAATRADGAARCSLAAGGRNVSICLGSGEVVRNEDVLVRWERAGAAMPADGQRHDARAASVQRHDDALLLANAAAASCASARPCAPASAEQLGAYNSSCTAECAVMRTGPQPAVGSADGRPRSPVEGALASGAPLAAGAAVADAWPPPRHVTAATPHATGAALVSSAGARAVAHTPELCAAEAAAPARLQLRLSPCVSPTLRACHDGWSTPYQHGGRPLNPSPRALEHAPQLLAMLSGL</sequence>
<feature type="region of interest" description="Disordered" evidence="7">
    <location>
        <begin position="1"/>
        <end position="38"/>
    </location>
</feature>
<gene>
    <name evidence="9" type="ORF">KFE25_010982</name>
</gene>
<evidence type="ECO:0000256" key="2">
    <source>
        <dbReference type="ARBA" id="ARBA00023015"/>
    </source>
</evidence>
<evidence type="ECO:0000259" key="8">
    <source>
        <dbReference type="PROSITE" id="PS51519"/>
    </source>
</evidence>
<feature type="domain" description="RWP-RK" evidence="8">
    <location>
        <begin position="120"/>
        <end position="206"/>
    </location>
</feature>
<keyword evidence="6" id="KW-0539">Nucleus</keyword>
<evidence type="ECO:0000256" key="6">
    <source>
        <dbReference type="ARBA" id="ARBA00023242"/>
    </source>
</evidence>
<dbReference type="GO" id="GO:0003677">
    <property type="term" value="F:DNA binding"/>
    <property type="evidence" value="ECO:0007669"/>
    <property type="project" value="UniProtKB-KW"/>
</dbReference>
<evidence type="ECO:0000256" key="1">
    <source>
        <dbReference type="ARBA" id="ARBA00004049"/>
    </source>
</evidence>
<dbReference type="PANTHER" id="PTHR46373:SF9">
    <property type="entry name" value="OS01G0246500 PROTEIN"/>
    <property type="match status" value="1"/>
</dbReference>
<proteinExistence type="predicted"/>
<comment type="function">
    <text evidence="1">Putative transcription factor.</text>
</comment>